<name>A0A239PED2_9ACTN</name>
<dbReference type="AlphaFoldDB" id="A0A239PED2"/>
<protein>
    <submittedName>
        <fullName evidence="6">AraC-type DNA-binding protein</fullName>
    </submittedName>
</protein>
<evidence type="ECO:0000259" key="5">
    <source>
        <dbReference type="PROSITE" id="PS01124"/>
    </source>
</evidence>
<dbReference type="OrthoDB" id="9799345at2"/>
<dbReference type="Pfam" id="PF12625">
    <property type="entry name" value="Arabinose_bd"/>
    <property type="match status" value="1"/>
</dbReference>
<reference evidence="6 7" key="1">
    <citation type="submission" date="2017-06" db="EMBL/GenBank/DDBJ databases">
        <authorList>
            <person name="Kim H.J."/>
            <person name="Triplett B.A."/>
        </authorList>
    </citation>
    <scope>NUCLEOTIDE SEQUENCE [LARGE SCALE GENOMIC DNA]</scope>
    <source>
        <strain evidence="6 7">CGMCC 4.5593</strain>
    </source>
</reference>
<dbReference type="SMART" id="SM00342">
    <property type="entry name" value="HTH_ARAC"/>
    <property type="match status" value="1"/>
</dbReference>
<evidence type="ECO:0000256" key="1">
    <source>
        <dbReference type="ARBA" id="ARBA00023015"/>
    </source>
</evidence>
<evidence type="ECO:0000256" key="4">
    <source>
        <dbReference type="SAM" id="Phobius"/>
    </source>
</evidence>
<dbReference type="PANTHER" id="PTHR47894:SF1">
    <property type="entry name" value="HTH-TYPE TRANSCRIPTIONAL REGULATOR VQSM"/>
    <property type="match status" value="1"/>
</dbReference>
<dbReference type="InterPro" id="IPR009057">
    <property type="entry name" value="Homeodomain-like_sf"/>
</dbReference>
<dbReference type="Pfam" id="PF12833">
    <property type="entry name" value="HTH_18"/>
    <property type="match status" value="1"/>
</dbReference>
<sequence>MTAARCKPPVGLASALAEQGVAVADVLALANLPPRLLDVPGARLTVPDYFALWQAVGDASRDPAIGIRLAQALRADHTEPLFLAVFGAATVGAALATVAAYKRILTPETLDLSTSDALVTLVWRWPGERPPGVLVDAELAFLVEVARRATRVPDLAPRRIELTAETVNLAHHDYFRCPIHLGRPVTTIAFGAADAARPFLSHNPDLLRALLPYLEKRTPAAADDALARVRRAIADRLRGQRPTVDGVARDLAMSGRALQRQLHEHGTTFRRLLDEVRNEHARGYLAGTGFTDGEVAFLLGFTDPTSFHRAFRGWNGLSPSAYRRRSVVET</sequence>
<feature type="transmembrane region" description="Helical" evidence="4">
    <location>
        <begin position="81"/>
        <end position="101"/>
    </location>
</feature>
<dbReference type="Proteomes" id="UP000198362">
    <property type="component" value="Unassembled WGS sequence"/>
</dbReference>
<keyword evidence="1" id="KW-0805">Transcription regulation</keyword>
<organism evidence="6 7">
    <name type="scientific">Asanoa hainanensis</name>
    <dbReference type="NCBI Taxonomy" id="560556"/>
    <lineage>
        <taxon>Bacteria</taxon>
        <taxon>Bacillati</taxon>
        <taxon>Actinomycetota</taxon>
        <taxon>Actinomycetes</taxon>
        <taxon>Micromonosporales</taxon>
        <taxon>Micromonosporaceae</taxon>
        <taxon>Asanoa</taxon>
    </lineage>
</organism>
<keyword evidence="2 6" id="KW-0238">DNA-binding</keyword>
<proteinExistence type="predicted"/>
<feature type="domain" description="HTH araC/xylS-type" evidence="5">
    <location>
        <begin position="227"/>
        <end position="325"/>
    </location>
</feature>
<accession>A0A239PED2</accession>
<dbReference type="GO" id="GO:0005829">
    <property type="term" value="C:cytosol"/>
    <property type="evidence" value="ECO:0007669"/>
    <property type="project" value="TreeGrafter"/>
</dbReference>
<keyword evidence="7" id="KW-1185">Reference proteome</keyword>
<dbReference type="InterPro" id="IPR018060">
    <property type="entry name" value="HTH_AraC"/>
</dbReference>
<keyword evidence="4" id="KW-1133">Transmembrane helix</keyword>
<keyword evidence="3" id="KW-0804">Transcription</keyword>
<evidence type="ECO:0000256" key="2">
    <source>
        <dbReference type="ARBA" id="ARBA00023125"/>
    </source>
</evidence>
<evidence type="ECO:0000313" key="7">
    <source>
        <dbReference type="Proteomes" id="UP000198362"/>
    </source>
</evidence>
<evidence type="ECO:0000313" key="6">
    <source>
        <dbReference type="EMBL" id="SNT65390.1"/>
    </source>
</evidence>
<dbReference type="SUPFAM" id="SSF46689">
    <property type="entry name" value="Homeodomain-like"/>
    <property type="match status" value="1"/>
</dbReference>
<keyword evidence="4" id="KW-0472">Membrane</keyword>
<dbReference type="PANTHER" id="PTHR47894">
    <property type="entry name" value="HTH-TYPE TRANSCRIPTIONAL REGULATOR GADX"/>
    <property type="match status" value="1"/>
</dbReference>
<dbReference type="PROSITE" id="PS01124">
    <property type="entry name" value="HTH_ARAC_FAMILY_2"/>
    <property type="match status" value="1"/>
</dbReference>
<gene>
    <name evidence="6" type="ORF">SAMN05421812_12247</name>
</gene>
<dbReference type="InterPro" id="IPR032687">
    <property type="entry name" value="AraC-type_N"/>
</dbReference>
<dbReference type="EMBL" id="FZPH01000022">
    <property type="protein sequence ID" value="SNT65390.1"/>
    <property type="molecule type" value="Genomic_DNA"/>
</dbReference>
<dbReference type="GO" id="GO:0003700">
    <property type="term" value="F:DNA-binding transcription factor activity"/>
    <property type="evidence" value="ECO:0007669"/>
    <property type="project" value="InterPro"/>
</dbReference>
<dbReference type="Gene3D" id="1.10.10.60">
    <property type="entry name" value="Homeodomain-like"/>
    <property type="match status" value="1"/>
</dbReference>
<evidence type="ECO:0000256" key="3">
    <source>
        <dbReference type="ARBA" id="ARBA00023163"/>
    </source>
</evidence>
<keyword evidence="4" id="KW-0812">Transmembrane</keyword>
<dbReference type="GO" id="GO:0000976">
    <property type="term" value="F:transcription cis-regulatory region binding"/>
    <property type="evidence" value="ECO:0007669"/>
    <property type="project" value="TreeGrafter"/>
</dbReference>